<dbReference type="InterPro" id="IPR052155">
    <property type="entry name" value="Biofilm_reg_signaling"/>
</dbReference>
<dbReference type="Gene3D" id="3.30.450.20">
    <property type="entry name" value="PAS domain"/>
    <property type="match status" value="1"/>
</dbReference>
<dbReference type="Gene3D" id="3.30.450.40">
    <property type="match status" value="1"/>
</dbReference>
<protein>
    <submittedName>
        <fullName evidence="5">EAL domain-containing protein</fullName>
    </submittedName>
</protein>
<feature type="domain" description="PAS" evidence="1">
    <location>
        <begin position="186"/>
        <end position="241"/>
    </location>
</feature>
<dbReference type="Pfam" id="PF00563">
    <property type="entry name" value="EAL"/>
    <property type="match status" value="1"/>
</dbReference>
<dbReference type="SUPFAM" id="SSF141868">
    <property type="entry name" value="EAL domain-like"/>
    <property type="match status" value="1"/>
</dbReference>
<feature type="domain" description="PAC" evidence="2">
    <location>
        <begin position="248"/>
        <end position="298"/>
    </location>
</feature>
<dbReference type="Gene3D" id="3.30.70.270">
    <property type="match status" value="1"/>
</dbReference>
<dbReference type="PANTHER" id="PTHR44757:SF2">
    <property type="entry name" value="BIOFILM ARCHITECTURE MAINTENANCE PROTEIN MBAA"/>
    <property type="match status" value="1"/>
</dbReference>
<evidence type="ECO:0000313" key="6">
    <source>
        <dbReference type="Proteomes" id="UP000319931"/>
    </source>
</evidence>
<dbReference type="PROSITE" id="PS50883">
    <property type="entry name" value="EAL"/>
    <property type="match status" value="1"/>
</dbReference>
<dbReference type="InterPro" id="IPR000014">
    <property type="entry name" value="PAS"/>
</dbReference>
<dbReference type="PANTHER" id="PTHR44757">
    <property type="entry name" value="DIGUANYLATE CYCLASE DGCP"/>
    <property type="match status" value="1"/>
</dbReference>
<dbReference type="AlphaFoldDB" id="A0A502FT39"/>
<dbReference type="SMART" id="SM00052">
    <property type="entry name" value="EAL"/>
    <property type="match status" value="1"/>
</dbReference>
<dbReference type="SMART" id="SM00065">
    <property type="entry name" value="GAF"/>
    <property type="match status" value="1"/>
</dbReference>
<dbReference type="InterPro" id="IPR013767">
    <property type="entry name" value="PAS_fold"/>
</dbReference>
<dbReference type="SUPFAM" id="SSF55785">
    <property type="entry name" value="PYP-like sensor domain (PAS domain)"/>
    <property type="match status" value="1"/>
</dbReference>
<gene>
    <name evidence="5" type="ORF">EAH76_15785</name>
</gene>
<dbReference type="PROSITE" id="PS50113">
    <property type="entry name" value="PAC"/>
    <property type="match status" value="1"/>
</dbReference>
<dbReference type="Pfam" id="PF01590">
    <property type="entry name" value="GAF"/>
    <property type="match status" value="1"/>
</dbReference>
<dbReference type="SUPFAM" id="SSF55781">
    <property type="entry name" value="GAF domain-like"/>
    <property type="match status" value="1"/>
</dbReference>
<dbReference type="InterPro" id="IPR029016">
    <property type="entry name" value="GAF-like_dom_sf"/>
</dbReference>
<organism evidence="5 6">
    <name type="scientific">Sphingomonas glacialis</name>
    <dbReference type="NCBI Taxonomy" id="658225"/>
    <lineage>
        <taxon>Bacteria</taxon>
        <taxon>Pseudomonadati</taxon>
        <taxon>Pseudomonadota</taxon>
        <taxon>Alphaproteobacteria</taxon>
        <taxon>Sphingomonadales</taxon>
        <taxon>Sphingomonadaceae</taxon>
        <taxon>Sphingomonas</taxon>
    </lineage>
</organism>
<dbReference type="Proteomes" id="UP000319931">
    <property type="component" value="Unassembled WGS sequence"/>
</dbReference>
<dbReference type="RefSeq" id="WP_140851233.1">
    <property type="nucleotide sequence ID" value="NZ_RCZC01000004.1"/>
</dbReference>
<dbReference type="InterPro" id="IPR029787">
    <property type="entry name" value="Nucleotide_cyclase"/>
</dbReference>
<feature type="domain" description="EAL" evidence="3">
    <location>
        <begin position="468"/>
        <end position="722"/>
    </location>
</feature>
<dbReference type="SMART" id="SM00091">
    <property type="entry name" value="PAS"/>
    <property type="match status" value="1"/>
</dbReference>
<evidence type="ECO:0000259" key="1">
    <source>
        <dbReference type="PROSITE" id="PS50112"/>
    </source>
</evidence>
<dbReference type="CDD" id="cd00130">
    <property type="entry name" value="PAS"/>
    <property type="match status" value="1"/>
</dbReference>
<dbReference type="InterPro" id="IPR035919">
    <property type="entry name" value="EAL_sf"/>
</dbReference>
<evidence type="ECO:0000259" key="3">
    <source>
        <dbReference type="PROSITE" id="PS50883"/>
    </source>
</evidence>
<feature type="domain" description="GGDEF" evidence="4">
    <location>
        <begin position="326"/>
        <end position="459"/>
    </location>
</feature>
<dbReference type="PROSITE" id="PS50112">
    <property type="entry name" value="PAS"/>
    <property type="match status" value="1"/>
</dbReference>
<reference evidence="5 6" key="1">
    <citation type="journal article" date="2019" name="Environ. Microbiol.">
        <title>Species interactions and distinct microbial communities in high Arctic permafrost affected cryosols are associated with the CH4 and CO2 gas fluxes.</title>
        <authorList>
            <person name="Altshuler I."/>
            <person name="Hamel J."/>
            <person name="Turney S."/>
            <person name="Magnuson E."/>
            <person name="Levesque R."/>
            <person name="Greer C."/>
            <person name="Whyte L.G."/>
        </authorList>
    </citation>
    <scope>NUCLEOTIDE SEQUENCE [LARGE SCALE GENOMIC DNA]</scope>
    <source>
        <strain evidence="5 6">E6.1</strain>
    </source>
</reference>
<evidence type="ECO:0000259" key="2">
    <source>
        <dbReference type="PROSITE" id="PS50113"/>
    </source>
</evidence>
<dbReference type="InterPro" id="IPR003018">
    <property type="entry name" value="GAF"/>
</dbReference>
<evidence type="ECO:0000313" key="5">
    <source>
        <dbReference type="EMBL" id="TPG52163.1"/>
    </source>
</evidence>
<dbReference type="GO" id="GO:0006355">
    <property type="term" value="P:regulation of DNA-templated transcription"/>
    <property type="evidence" value="ECO:0007669"/>
    <property type="project" value="InterPro"/>
</dbReference>
<dbReference type="PROSITE" id="PS50887">
    <property type="entry name" value="GGDEF"/>
    <property type="match status" value="1"/>
</dbReference>
<dbReference type="InterPro" id="IPR001633">
    <property type="entry name" value="EAL_dom"/>
</dbReference>
<dbReference type="SMART" id="SM00267">
    <property type="entry name" value="GGDEF"/>
    <property type="match status" value="1"/>
</dbReference>
<proteinExistence type="predicted"/>
<dbReference type="InterPro" id="IPR000160">
    <property type="entry name" value="GGDEF_dom"/>
</dbReference>
<dbReference type="InterPro" id="IPR035965">
    <property type="entry name" value="PAS-like_dom_sf"/>
</dbReference>
<dbReference type="InterPro" id="IPR043128">
    <property type="entry name" value="Rev_trsase/Diguanyl_cyclase"/>
</dbReference>
<dbReference type="CDD" id="cd01948">
    <property type="entry name" value="EAL"/>
    <property type="match status" value="1"/>
</dbReference>
<accession>A0A502FT39</accession>
<dbReference type="CDD" id="cd01949">
    <property type="entry name" value="GGDEF"/>
    <property type="match status" value="1"/>
</dbReference>
<dbReference type="NCBIfam" id="TIGR00229">
    <property type="entry name" value="sensory_box"/>
    <property type="match status" value="1"/>
</dbReference>
<keyword evidence="6" id="KW-1185">Reference proteome</keyword>
<dbReference type="NCBIfam" id="TIGR00254">
    <property type="entry name" value="GGDEF"/>
    <property type="match status" value="1"/>
</dbReference>
<comment type="caution">
    <text evidence="5">The sequence shown here is derived from an EMBL/GenBank/DDBJ whole genome shotgun (WGS) entry which is preliminary data.</text>
</comment>
<dbReference type="Gene3D" id="3.20.20.450">
    <property type="entry name" value="EAL domain"/>
    <property type="match status" value="1"/>
</dbReference>
<dbReference type="Pfam" id="PF00990">
    <property type="entry name" value="GGDEF"/>
    <property type="match status" value="1"/>
</dbReference>
<name>A0A502FT39_9SPHN</name>
<evidence type="ECO:0000259" key="4">
    <source>
        <dbReference type="PROSITE" id="PS50887"/>
    </source>
</evidence>
<dbReference type="InterPro" id="IPR000700">
    <property type="entry name" value="PAS-assoc_C"/>
</dbReference>
<dbReference type="Pfam" id="PF00989">
    <property type="entry name" value="PAS"/>
    <property type="match status" value="1"/>
</dbReference>
<dbReference type="EMBL" id="RCZC01000004">
    <property type="protein sequence ID" value="TPG52163.1"/>
    <property type="molecule type" value="Genomic_DNA"/>
</dbReference>
<dbReference type="SUPFAM" id="SSF55073">
    <property type="entry name" value="Nucleotide cyclase"/>
    <property type="match status" value="1"/>
</dbReference>
<dbReference type="OrthoDB" id="9790882at2"/>
<sequence length="732" mass="79892">MVEPSNSFLKPADEEARLACLPEYDILGTEPEAEYDHLTKLAADLFNAPICFVSLVGREEVWIKAHWGLDESRGTRDTSFCTHTILSADPLIVLDATLDERFRDNPNVVDGIAVGFYAGAPIINKEGVKLGALCIIDRVPRPAFSDRQRRLLVQLATLVSERLDARRDARKDIAIGSFAQSTGLAIITADAGGNITFWNDAARILFGYGRNEAVGRQLEIIMPERFRKAHRSGLTRLGNGGASALAGKSVEVTAMHRDGREFPIELSVAAWSGRSGMEFGAHIQDISARKAREADLHHFARHDSLTGLLNRGGFRACVEDCLRDHGAASLLVLDLDCFKSVNDTLGHAVGDALLQTIAVRMTACVEGEGVLGRIGGDEFALLVSRGSDLITARATAQRLLEAFSKPFEIAGHDLQIGTSIGIAIAPLHSADSDELLVRADLALLRAKSAGGRTYRVFDTGMANQLTARRAFKDQMRQAYLDGQWALFYQPQVRLSDGKLNGAEALLRWRHPTRGMLLPAAFMPVLETHLLAYEVGCWVIDEACRQLAEWRAQSLCIDRVGINLFAAQVRAGTLETVILTALERHDLQPSDLELEITETIVLGHDDGALEPLRRLHDLGVGIAFDDFGTGFASLSTLKRFPLSRLKIDRSFVEDICSEPHSIAIVRAISAMGQSLGLNVIAEGIETSEQADMVAKLGCSEGQGYLYGRPQDGRSFPQFVMPGSWTGTVWPECG</sequence>